<keyword evidence="3" id="KW-0449">Lipoprotein</keyword>
<gene>
    <name evidence="3" type="ORF">PFLCHA0_c33370</name>
</gene>
<dbReference type="HOGENOM" id="CLU_058039_0_0_6"/>
<proteinExistence type="predicted"/>
<dbReference type="KEGG" id="pprc:PFLCHA0_c33370"/>
<feature type="region of interest" description="Disordered" evidence="1">
    <location>
        <begin position="271"/>
        <end position="291"/>
    </location>
</feature>
<dbReference type="RefSeq" id="WP_015635824.1">
    <property type="nucleotide sequence ID" value="NC_021237.1"/>
</dbReference>
<feature type="chain" id="PRO_5012451768" evidence="2">
    <location>
        <begin position="19"/>
        <end position="291"/>
    </location>
</feature>
<dbReference type="Proteomes" id="UP000013940">
    <property type="component" value="Chromosome"/>
</dbReference>
<dbReference type="eggNOG" id="ENOG50316QV">
    <property type="taxonomic scope" value="Bacteria"/>
</dbReference>
<dbReference type="PROSITE" id="PS51257">
    <property type="entry name" value="PROKAR_LIPOPROTEIN"/>
    <property type="match status" value="1"/>
</dbReference>
<protein>
    <submittedName>
        <fullName evidence="3">Putative lipoprotein</fullName>
    </submittedName>
</protein>
<dbReference type="EMBL" id="CP003190">
    <property type="protein sequence ID" value="AGL85107.1"/>
    <property type="molecule type" value="Genomic_DNA"/>
</dbReference>
<evidence type="ECO:0000256" key="2">
    <source>
        <dbReference type="SAM" id="SignalP"/>
    </source>
</evidence>
<evidence type="ECO:0000313" key="4">
    <source>
        <dbReference type="Proteomes" id="UP000013940"/>
    </source>
</evidence>
<keyword evidence="2" id="KW-0732">Signal</keyword>
<evidence type="ECO:0000313" key="3">
    <source>
        <dbReference type="EMBL" id="AGL85107.1"/>
    </source>
</evidence>
<evidence type="ECO:0000256" key="1">
    <source>
        <dbReference type="SAM" id="MobiDB-lite"/>
    </source>
</evidence>
<sequence length="291" mass="32960">MKLCYLLLALFLAGCDNTQDTASNKTRSSVARLHISLGTPVAEFLEKSPVSFTADCLDAVHLCWYEADRQGALLDLSLAQPEGTLELDQVAGLLIAVDGNTSNTIQALNIDLRELPDNSTHKANKALVYNLLRTLKNAGWQKYYFPSDPRIAAGELHKLDWKESLLGTQPLSHPLFDANHEMSLEQWLGNNMFYDWYLYHGNYIAHVRALRYDSKSAPLQSAVYLISLNLMSLDTFWTRDFAEAQRAQWRTLFPAHLKERLQRRSEVESRARAAGVDIEESYSPPLMERGQ</sequence>
<dbReference type="AlphaFoldDB" id="A0A2C9EN82"/>
<reference evidence="4" key="1">
    <citation type="journal article" date="2014" name="Genome Announc.">
        <title>Full-genome sequence of the plant growth-promoting bacterium Pseudomonas protegens CHA0.</title>
        <authorList>
            <person name="Jousset A."/>
            <person name="Schuldes J."/>
            <person name="Keel C."/>
            <person name="Maurhofer M."/>
            <person name="Daniel R."/>
            <person name="Scheu S."/>
            <person name="Thuermer A."/>
        </authorList>
    </citation>
    <scope>NUCLEOTIDE SEQUENCE [LARGE SCALE GENOMIC DNA]</scope>
    <source>
        <strain evidence="4">DSM 19095 / LMG 27888 / CFBP 6595 / CHA0</strain>
    </source>
</reference>
<accession>A0A2C9EN82</accession>
<dbReference type="GeneID" id="57476324"/>
<organism evidence="3 4">
    <name type="scientific">Pseudomonas protegens (strain DSM 19095 / LMG 27888 / CFBP 6595 / CHA0)</name>
    <dbReference type="NCBI Taxonomy" id="1124983"/>
    <lineage>
        <taxon>Bacteria</taxon>
        <taxon>Pseudomonadati</taxon>
        <taxon>Pseudomonadota</taxon>
        <taxon>Gammaproteobacteria</taxon>
        <taxon>Pseudomonadales</taxon>
        <taxon>Pseudomonadaceae</taxon>
        <taxon>Pseudomonas</taxon>
    </lineage>
</organism>
<feature type="signal peptide" evidence="2">
    <location>
        <begin position="1"/>
        <end position="18"/>
    </location>
</feature>
<name>A0A2C9EN82_PSEPH</name>